<dbReference type="RefSeq" id="WP_258907036.1">
    <property type="nucleotide sequence ID" value="NZ_JAUSWC010000031.1"/>
</dbReference>
<dbReference type="EMBL" id="JAUSWC010000031">
    <property type="protein sequence ID" value="MDQ0491341.1"/>
    <property type="molecule type" value="Genomic_DNA"/>
</dbReference>
<comment type="caution">
    <text evidence="1">The sequence shown here is derived from an EMBL/GenBank/DDBJ whole genome shotgun (WGS) entry which is preliminary data.</text>
</comment>
<sequence length="324" mass="35045">MSSRDDMYFPVIVNGLDYLHSSVSSLVDEPGGRALKYAVLHLQFAAETLFKARLELHDPALVWVKPEKFDEQLHRQGDFKSVGTPGALERLRDDVQVSNPIDPEDAALKALVKLRNRLTHFGATDTAVAVEARAIPVLDLLLTFIDEELLPNDSSDAAEEAWELMETIRPLVGRIRGLVDHRLGPLGEKLGPASEYTLRCLSCGHFAAPVTPGNDGVRPVGCLLCGKAYDDVESAVDAYGAGSFYEAVTQGGDPPAYSCAECSTAEACVVPTQTADEPDGHVLVCLWGAHTLDGVCDFCQRAAVLALPEAQMCSDCLDVRFAKF</sequence>
<accession>A0ABU0KPH5</accession>
<name>A0ABU0KPH5_9ACTN</name>
<proteinExistence type="predicted"/>
<evidence type="ECO:0000313" key="2">
    <source>
        <dbReference type="Proteomes" id="UP001236795"/>
    </source>
</evidence>
<protein>
    <submittedName>
        <fullName evidence="1">Uncharacterized protein</fullName>
    </submittedName>
</protein>
<reference evidence="1 2" key="1">
    <citation type="submission" date="2023-07" db="EMBL/GenBank/DDBJ databases">
        <title>Genomic Encyclopedia of Type Strains, Phase IV (KMG-IV): sequencing the most valuable type-strain genomes for metagenomic binning, comparative biology and taxonomic classification.</title>
        <authorList>
            <person name="Goeker M."/>
        </authorList>
    </citation>
    <scope>NUCLEOTIDE SEQUENCE [LARGE SCALE GENOMIC DNA]</scope>
    <source>
        <strain evidence="1 2">DSM 40573</strain>
    </source>
</reference>
<dbReference type="Proteomes" id="UP001236795">
    <property type="component" value="Unassembled WGS sequence"/>
</dbReference>
<keyword evidence="2" id="KW-1185">Reference proteome</keyword>
<evidence type="ECO:0000313" key="1">
    <source>
        <dbReference type="EMBL" id="MDQ0491341.1"/>
    </source>
</evidence>
<organism evidence="1 2">
    <name type="scientific">Streptomyces thermodiastaticus</name>
    <dbReference type="NCBI Taxonomy" id="44061"/>
    <lineage>
        <taxon>Bacteria</taxon>
        <taxon>Bacillati</taxon>
        <taxon>Actinomycetota</taxon>
        <taxon>Actinomycetes</taxon>
        <taxon>Kitasatosporales</taxon>
        <taxon>Streptomycetaceae</taxon>
        <taxon>Streptomyces</taxon>
    </lineage>
</organism>
<gene>
    <name evidence="1" type="ORF">QO019_006238</name>
</gene>